<evidence type="ECO:0000313" key="1">
    <source>
        <dbReference type="EMBL" id="AYV48261.1"/>
    </source>
</evidence>
<dbReference type="InterPro" id="IPR018733">
    <property type="entry name" value="DUF2274"/>
</dbReference>
<sequence length="71" mass="7821">MKLKLAVLEDDRPVRITLEIPASLNRDLAAYAAVLSKETGQAAVEPAKLVAPMLQRFIATDRAFTKARRSL</sequence>
<name>A0A2N5CL35_9CAUL</name>
<protein>
    <submittedName>
        <fullName evidence="2">DUF2274 domain-containing protein</fullName>
    </submittedName>
</protein>
<dbReference type="Proteomes" id="UP000234483">
    <property type="component" value="Unassembled WGS sequence"/>
</dbReference>
<evidence type="ECO:0000313" key="2">
    <source>
        <dbReference type="EMBL" id="PLR06421.1"/>
    </source>
</evidence>
<dbReference type="AlphaFoldDB" id="A0A2N5CL35"/>
<keyword evidence="4" id="KW-1185">Reference proteome</keyword>
<dbReference type="EMBL" id="CP026100">
    <property type="protein sequence ID" value="AYV48261.1"/>
    <property type="molecule type" value="Genomic_DNA"/>
</dbReference>
<reference evidence="1 4" key="2">
    <citation type="submission" date="2018-01" db="EMBL/GenBank/DDBJ databases">
        <title>Complete genome sequence of Caulobacter flavus RHGG3.</title>
        <authorList>
            <person name="Yang E."/>
        </authorList>
    </citation>
    <scope>NUCLEOTIDE SEQUENCE [LARGE SCALE GENOMIC DNA]</scope>
    <source>
        <strain evidence="1 4">RHGG3</strain>
    </source>
</reference>
<dbReference type="KEGG" id="cfh:C1707_19455"/>
<dbReference type="EMBL" id="PJRQ01000052">
    <property type="protein sequence ID" value="PLR06421.1"/>
    <property type="molecule type" value="Genomic_DNA"/>
</dbReference>
<dbReference type="RefSeq" id="WP_101715600.1">
    <property type="nucleotide sequence ID" value="NZ_CP026100.1"/>
</dbReference>
<gene>
    <name evidence="1" type="ORF">C1707_19455</name>
    <name evidence="2" type="ORF">CFHF_24825</name>
</gene>
<dbReference type="Pfam" id="PF10038">
    <property type="entry name" value="DUF2274"/>
    <property type="match status" value="1"/>
</dbReference>
<evidence type="ECO:0000313" key="3">
    <source>
        <dbReference type="Proteomes" id="UP000234483"/>
    </source>
</evidence>
<proteinExistence type="predicted"/>
<evidence type="ECO:0000313" key="4">
    <source>
        <dbReference type="Proteomes" id="UP000281192"/>
    </source>
</evidence>
<accession>A0A2N5CL35</accession>
<reference evidence="2 3" key="1">
    <citation type="submission" date="2017-12" db="EMBL/GenBank/DDBJ databases">
        <title>The genome sequence of Caulobacter flavus CGMCC1 15093.</title>
        <authorList>
            <person name="Gao J."/>
            <person name="Mao X."/>
            <person name="Sun J."/>
        </authorList>
    </citation>
    <scope>NUCLEOTIDE SEQUENCE [LARGE SCALE GENOMIC DNA]</scope>
    <source>
        <strain evidence="2 3">CGMCC1 15093</strain>
    </source>
</reference>
<organism evidence="2 3">
    <name type="scientific">Caulobacter flavus</name>
    <dbReference type="NCBI Taxonomy" id="1679497"/>
    <lineage>
        <taxon>Bacteria</taxon>
        <taxon>Pseudomonadati</taxon>
        <taxon>Pseudomonadota</taxon>
        <taxon>Alphaproteobacteria</taxon>
        <taxon>Caulobacterales</taxon>
        <taxon>Caulobacteraceae</taxon>
        <taxon>Caulobacter</taxon>
    </lineage>
</organism>
<dbReference type="Proteomes" id="UP000281192">
    <property type="component" value="Chromosome"/>
</dbReference>
<dbReference type="OrthoDB" id="9803810at2"/>